<comment type="caution">
    <text evidence="7">The sequence shown here is derived from an EMBL/GenBank/DDBJ whole genome shotgun (WGS) entry which is preliminary data.</text>
</comment>
<keyword evidence="8" id="KW-1185">Reference proteome</keyword>
<evidence type="ECO:0000259" key="6">
    <source>
        <dbReference type="Pfam" id="PF13361"/>
    </source>
</evidence>
<evidence type="ECO:0000256" key="4">
    <source>
        <dbReference type="ARBA" id="ARBA00022840"/>
    </source>
</evidence>
<sequence>MAALTADWTVAARSALDEPLRIWAGFGEGMREDPAQARIAVLPSNTRAIVSAGPGAGKTHTIRERLSHLVEAGVPAPTITVIAYSRAAVAELHTRVPAMEGELVDIRTMDSVAGLFVAHATEDVGDTDYESTIQQAIELLSRDDRTARRWLEARRHLIVDEAQDIVGPRRTFLTMLLKGLPEDCGVTVFADPAQAIHGYVERQAGRPDPVPMDELLGALGFEKAVLSGNHRTTRPTLRRIASEGRRILSASTDGHAALREMRDLVSRLADGVPPGPAEARPLATLALFRSRAAAARHAARMGDIGVRVHLAGSSKDVEFAMAPSWLGRAMTDLQGRGVDALVAAVAADPSLPPASTLADALAVSLVAGRYDTARMAEALRTGRAPPVQPSSTPVASTMHAAKGHEADEVELNLPEPREDMSQEEAEEEARVLYVGATRARRRLYLAPETGTMRREGMRFWRVRANGVQVQVRMVDAVDALVLAEPEGPIRAPLLRWAREGGWGLHAEGRDGDHRLASFGAEFHRDLAAIRERIGSPRLASAARGSLRVEWRTLARGDALVVAPVAEGFVWINFLRTRTS</sequence>
<dbReference type="GO" id="GO:0000725">
    <property type="term" value="P:recombinational repair"/>
    <property type="evidence" value="ECO:0007669"/>
    <property type="project" value="TreeGrafter"/>
</dbReference>
<dbReference type="RefSeq" id="WP_175526897.1">
    <property type="nucleotide sequence ID" value="NZ_FOOA01000017.1"/>
</dbReference>
<evidence type="ECO:0000256" key="5">
    <source>
        <dbReference type="ARBA" id="ARBA00034923"/>
    </source>
</evidence>
<dbReference type="SUPFAM" id="SSF52540">
    <property type="entry name" value="P-loop containing nucleoside triphosphate hydrolases"/>
    <property type="match status" value="1"/>
</dbReference>
<dbReference type="GO" id="GO:0005524">
    <property type="term" value="F:ATP binding"/>
    <property type="evidence" value="ECO:0007669"/>
    <property type="project" value="UniProtKB-KW"/>
</dbReference>
<dbReference type="InterPro" id="IPR027417">
    <property type="entry name" value="P-loop_NTPase"/>
</dbReference>
<dbReference type="GO" id="GO:0016787">
    <property type="term" value="F:hydrolase activity"/>
    <property type="evidence" value="ECO:0007669"/>
    <property type="project" value="UniProtKB-KW"/>
</dbReference>
<dbReference type="Pfam" id="PF13245">
    <property type="entry name" value="AAA_19"/>
    <property type="match status" value="1"/>
</dbReference>
<reference evidence="7 8" key="1">
    <citation type="submission" date="2020-08" db="EMBL/GenBank/DDBJ databases">
        <title>Genomic Encyclopedia of Type Strains, Phase IV (KMG-IV): sequencing the most valuable type-strain genomes for metagenomic binning, comparative biology and taxonomic classification.</title>
        <authorList>
            <person name="Goeker M."/>
        </authorList>
    </citation>
    <scope>NUCLEOTIDE SEQUENCE [LARGE SCALE GENOMIC DNA]</scope>
    <source>
        <strain evidence="7 8">DSM 25024</strain>
    </source>
</reference>
<protein>
    <recommendedName>
        <fullName evidence="5">DNA 3'-5' helicase II</fullName>
    </recommendedName>
</protein>
<evidence type="ECO:0000256" key="2">
    <source>
        <dbReference type="ARBA" id="ARBA00022801"/>
    </source>
</evidence>
<dbReference type="GO" id="GO:0003677">
    <property type="term" value="F:DNA binding"/>
    <property type="evidence" value="ECO:0007669"/>
    <property type="project" value="InterPro"/>
</dbReference>
<keyword evidence="2" id="KW-0378">Hydrolase</keyword>
<gene>
    <name evidence="7" type="ORF">GGR05_003398</name>
</gene>
<evidence type="ECO:0000256" key="3">
    <source>
        <dbReference type="ARBA" id="ARBA00022806"/>
    </source>
</evidence>
<keyword evidence="3" id="KW-0347">Helicase</keyword>
<dbReference type="Gene3D" id="3.40.50.300">
    <property type="entry name" value="P-loop containing nucleotide triphosphate hydrolases"/>
    <property type="match status" value="2"/>
</dbReference>
<dbReference type="Pfam" id="PF13361">
    <property type="entry name" value="UvrD_C"/>
    <property type="match status" value="1"/>
</dbReference>
<keyword evidence="4" id="KW-0067">ATP-binding</keyword>
<dbReference type="EMBL" id="JACIDO010000007">
    <property type="protein sequence ID" value="MBB3937233.1"/>
    <property type="molecule type" value="Genomic_DNA"/>
</dbReference>
<dbReference type="PANTHER" id="PTHR11070:SF2">
    <property type="entry name" value="ATP-DEPENDENT DNA HELICASE SRS2"/>
    <property type="match status" value="1"/>
</dbReference>
<dbReference type="GO" id="GO:0033202">
    <property type="term" value="C:DNA helicase complex"/>
    <property type="evidence" value="ECO:0007669"/>
    <property type="project" value="TreeGrafter"/>
</dbReference>
<organism evidence="7 8">
    <name type="scientific">Aureimonas phyllosphaerae</name>
    <dbReference type="NCBI Taxonomy" id="1166078"/>
    <lineage>
        <taxon>Bacteria</taxon>
        <taxon>Pseudomonadati</taxon>
        <taxon>Pseudomonadota</taxon>
        <taxon>Alphaproteobacteria</taxon>
        <taxon>Hyphomicrobiales</taxon>
        <taxon>Aurantimonadaceae</taxon>
        <taxon>Aureimonas</taxon>
    </lineage>
</organism>
<feature type="domain" description="UvrD-like helicase C-terminal" evidence="6">
    <location>
        <begin position="396"/>
        <end position="445"/>
    </location>
</feature>
<dbReference type="InterPro" id="IPR014017">
    <property type="entry name" value="DNA_helicase_UvrD-like_C"/>
</dbReference>
<dbReference type="AlphaFoldDB" id="A0A7W6FVI5"/>
<evidence type="ECO:0000256" key="1">
    <source>
        <dbReference type="ARBA" id="ARBA00022741"/>
    </source>
</evidence>
<dbReference type="GO" id="GO:0005829">
    <property type="term" value="C:cytosol"/>
    <property type="evidence" value="ECO:0007669"/>
    <property type="project" value="TreeGrafter"/>
</dbReference>
<dbReference type="InterPro" id="IPR000212">
    <property type="entry name" value="DNA_helicase_UvrD/REP"/>
</dbReference>
<keyword evidence="1" id="KW-0547">Nucleotide-binding</keyword>
<accession>A0A7W6FVI5</accession>
<evidence type="ECO:0000313" key="8">
    <source>
        <dbReference type="Proteomes" id="UP000531216"/>
    </source>
</evidence>
<evidence type="ECO:0000313" key="7">
    <source>
        <dbReference type="EMBL" id="MBB3937233.1"/>
    </source>
</evidence>
<proteinExistence type="predicted"/>
<dbReference type="Proteomes" id="UP000531216">
    <property type="component" value="Unassembled WGS sequence"/>
</dbReference>
<dbReference type="PANTHER" id="PTHR11070">
    <property type="entry name" value="UVRD / RECB / PCRA DNA HELICASE FAMILY MEMBER"/>
    <property type="match status" value="1"/>
</dbReference>
<dbReference type="GO" id="GO:0043138">
    <property type="term" value="F:3'-5' DNA helicase activity"/>
    <property type="evidence" value="ECO:0007669"/>
    <property type="project" value="TreeGrafter"/>
</dbReference>
<name>A0A7W6FVI5_9HYPH</name>